<evidence type="ECO:0000313" key="1">
    <source>
        <dbReference type="EMBL" id="AXL96412.1"/>
    </source>
</evidence>
<proteinExistence type="predicted"/>
<gene>
    <name evidence="1" type="primary">gt1</name>
    <name evidence="2" type="ORF">GKR67_07565</name>
</gene>
<keyword evidence="1" id="KW-0808">Transferase</keyword>
<name>A0A346CLD8_9GAMM</name>
<sequence length="385" mass="44859">MKKILIITDICISQKHNAGNKNALLALCEFLRMKNYTIDIINFHYSKPDSEDFKLFTIYHYPDFLNLIYRKTLEKLKLKPKLLDYKKSFFRKLILRLCIKKNYDAIFIEYIENHHLINECRRFSSNIICDLHDVMYLRKQSFLENNDAPKKENLNISLKEETDIINKFNAVLAIEESEKNFLIENNVNSTVLLCKRTIVKNNILKIKTPILESVNIGFIGSAAEFNITTILSFIAEIWNPYLSSNNYTLIIGGNVCNHLIKSNTIIKGNYKILGRISEIEDFYSKIHLSINPVISGSGFKTKNAESLSYGVPIITSMNGIKGFESINERYCKTILEHTSSEWICHIEKIKSDFFSDYNLKIHCHDHYNEVFNIKNNFKELEDYLS</sequence>
<dbReference type="SUPFAM" id="SSF53756">
    <property type="entry name" value="UDP-Glycosyltransferase/glycogen phosphorylase"/>
    <property type="match status" value="1"/>
</dbReference>
<dbReference type="Pfam" id="PF13692">
    <property type="entry name" value="Glyco_trans_1_4"/>
    <property type="match status" value="1"/>
</dbReference>
<reference evidence="2 3" key="2">
    <citation type="submission" date="2019-10" db="EMBL/GenBank/DDBJ databases">
        <title>Comparative genomic analysis of Providencia.</title>
        <authorList>
            <person name="Yuan C."/>
            <person name="Wei Y."/>
            <person name="Yin Z."/>
        </authorList>
    </citation>
    <scope>NUCLEOTIDE SEQUENCE [LARGE SCALE GENOMIC DNA]</scope>
    <source>
        <strain evidence="3">wls1934</strain>
        <strain evidence="2">Wls1934</strain>
    </source>
</reference>
<evidence type="ECO:0000313" key="3">
    <source>
        <dbReference type="Proteomes" id="UP000449944"/>
    </source>
</evidence>
<reference evidence="1" key="1">
    <citation type="submission" date="2018-06" db="EMBL/GenBank/DDBJ databases">
        <title>Development of a Molecular Serotyping Scheme and a Multiplexed Luminex-Based Array for Providencia.</title>
        <authorList>
            <person name="Du Y."/>
            <person name="Liu B."/>
        </authorList>
    </citation>
    <scope>NUCLEOTIDE SEQUENCE</scope>
</reference>
<dbReference type="Proteomes" id="UP000449944">
    <property type="component" value="Unassembled WGS sequence"/>
</dbReference>
<protein>
    <submittedName>
        <fullName evidence="1">Glycosyl transferase, group 1</fullName>
    </submittedName>
    <submittedName>
        <fullName evidence="2">Glycosyltransferase</fullName>
    </submittedName>
</protein>
<dbReference type="Gene3D" id="3.40.50.2000">
    <property type="entry name" value="Glycogen Phosphorylase B"/>
    <property type="match status" value="1"/>
</dbReference>
<dbReference type="EMBL" id="MH444265">
    <property type="protein sequence ID" value="AXL96412.1"/>
    <property type="molecule type" value="Genomic_DNA"/>
</dbReference>
<evidence type="ECO:0000313" key="2">
    <source>
        <dbReference type="EMBL" id="MTC34470.1"/>
    </source>
</evidence>
<dbReference type="AlphaFoldDB" id="A0A346CLD8"/>
<accession>A0A346CLD8</accession>
<organism evidence="1">
    <name type="scientific">Providencia alcalifaciens</name>
    <dbReference type="NCBI Taxonomy" id="126385"/>
    <lineage>
        <taxon>Bacteria</taxon>
        <taxon>Pseudomonadati</taxon>
        <taxon>Pseudomonadota</taxon>
        <taxon>Gammaproteobacteria</taxon>
        <taxon>Enterobacterales</taxon>
        <taxon>Morganellaceae</taxon>
        <taxon>Providencia</taxon>
    </lineage>
</organism>
<dbReference type="GO" id="GO:0016740">
    <property type="term" value="F:transferase activity"/>
    <property type="evidence" value="ECO:0007669"/>
    <property type="project" value="UniProtKB-KW"/>
</dbReference>
<dbReference type="EMBL" id="WLUB01000026">
    <property type="protein sequence ID" value="MTC34470.1"/>
    <property type="molecule type" value="Genomic_DNA"/>
</dbReference>